<dbReference type="InterPro" id="IPR002125">
    <property type="entry name" value="CMP_dCMP_dom"/>
</dbReference>
<protein>
    <recommendedName>
        <fullName evidence="1">CMP/dCMP-type deaminase domain-containing protein</fullName>
    </recommendedName>
</protein>
<comment type="caution">
    <text evidence="2">The sequence shown here is derived from an EMBL/GenBank/DDBJ whole genome shotgun (WGS) entry which is preliminary data.</text>
</comment>
<dbReference type="GO" id="GO:0006139">
    <property type="term" value="P:nucleobase-containing compound metabolic process"/>
    <property type="evidence" value="ECO:0007669"/>
    <property type="project" value="UniProtKB-ARBA"/>
</dbReference>
<name>A0A2T9ZDR3_9FUNG</name>
<dbReference type="OrthoDB" id="252265at2759"/>
<organism evidence="2 3">
    <name type="scientific">Smittium megazygosporum</name>
    <dbReference type="NCBI Taxonomy" id="133381"/>
    <lineage>
        <taxon>Eukaryota</taxon>
        <taxon>Fungi</taxon>
        <taxon>Fungi incertae sedis</taxon>
        <taxon>Zoopagomycota</taxon>
        <taxon>Kickxellomycotina</taxon>
        <taxon>Harpellomycetes</taxon>
        <taxon>Harpellales</taxon>
        <taxon>Legeriomycetaceae</taxon>
        <taxon>Smittium</taxon>
    </lineage>
</organism>
<dbReference type="Pfam" id="PF18785">
    <property type="entry name" value="Inv-AAD"/>
    <property type="match status" value="1"/>
</dbReference>
<dbReference type="Gene3D" id="3.40.140.10">
    <property type="entry name" value="Cytidine Deaminase, domain 2"/>
    <property type="match status" value="1"/>
</dbReference>
<reference evidence="2 3" key="1">
    <citation type="journal article" date="2018" name="MBio">
        <title>Comparative Genomics Reveals the Core Gene Toolbox for the Fungus-Insect Symbiosis.</title>
        <authorList>
            <person name="Wang Y."/>
            <person name="Stata M."/>
            <person name="Wang W."/>
            <person name="Stajich J.E."/>
            <person name="White M.M."/>
            <person name="Moncalvo J.M."/>
        </authorList>
    </citation>
    <scope>NUCLEOTIDE SEQUENCE [LARGE SCALE GENOMIC DNA]</scope>
    <source>
        <strain evidence="2 3">SC-DP-2</strain>
    </source>
</reference>
<accession>A0A2T9ZDR3</accession>
<dbReference type="PROSITE" id="PS51747">
    <property type="entry name" value="CYT_DCMP_DEAMINASES_2"/>
    <property type="match status" value="1"/>
</dbReference>
<evidence type="ECO:0000313" key="3">
    <source>
        <dbReference type="Proteomes" id="UP000245609"/>
    </source>
</evidence>
<dbReference type="Proteomes" id="UP000245609">
    <property type="component" value="Unassembled WGS sequence"/>
</dbReference>
<keyword evidence="3" id="KW-1185">Reference proteome</keyword>
<feature type="domain" description="CMP/dCMP-type deaminase" evidence="1">
    <location>
        <begin position="1"/>
        <end position="119"/>
    </location>
</feature>
<dbReference type="SUPFAM" id="SSF53927">
    <property type="entry name" value="Cytidine deaminase-like"/>
    <property type="match status" value="1"/>
</dbReference>
<gene>
    <name evidence="2" type="ORF">BB560_002820</name>
</gene>
<dbReference type="EMBL" id="MBFS01000352">
    <property type="protein sequence ID" value="PVV02715.1"/>
    <property type="molecule type" value="Genomic_DNA"/>
</dbReference>
<dbReference type="GO" id="GO:0003824">
    <property type="term" value="F:catalytic activity"/>
    <property type="evidence" value="ECO:0007669"/>
    <property type="project" value="InterPro"/>
</dbReference>
<evidence type="ECO:0000259" key="1">
    <source>
        <dbReference type="PROSITE" id="PS51747"/>
    </source>
</evidence>
<dbReference type="InterPro" id="IPR016193">
    <property type="entry name" value="Cytidine_deaminase-like"/>
</dbReference>
<sequence length="139" mass="15296">MAVAEGKKCTSVTGAYNVGAVLVDINENKVVSCGYSRELEGNTHAEQCALEKYSLSDSAEYAMYTTMEPCSTRLSGKQPCVQRIISHPAIKKLYYCVEEPLNFVDCNGLELIAEAGIEIFNVDQLKREAEALNSHLIKN</sequence>
<evidence type="ECO:0000313" key="2">
    <source>
        <dbReference type="EMBL" id="PVV02715.1"/>
    </source>
</evidence>
<proteinExistence type="predicted"/>
<dbReference type="STRING" id="133381.A0A2T9ZDR3"/>
<dbReference type="AlphaFoldDB" id="A0A2T9ZDR3"/>